<evidence type="ECO:0000313" key="1">
    <source>
        <dbReference type="EMBL" id="RXN09486.1"/>
    </source>
</evidence>
<keyword evidence="2" id="KW-1185">Reference proteome</keyword>
<name>A0A498LQV6_LABRO</name>
<sequence>MTSHHADGCIETLHQNAVSKMEANSPRVFGNAGRTWMRGGVRSLDEDVRGVHMFKINNASPIPRVIDKQLADGIIISYCTTVTDFA</sequence>
<dbReference type="Proteomes" id="UP000290572">
    <property type="component" value="Unassembled WGS sequence"/>
</dbReference>
<gene>
    <name evidence="1" type="ORF">ROHU_011023</name>
</gene>
<evidence type="ECO:0000313" key="2">
    <source>
        <dbReference type="Proteomes" id="UP000290572"/>
    </source>
</evidence>
<reference evidence="1 2" key="1">
    <citation type="submission" date="2018-03" db="EMBL/GenBank/DDBJ databases">
        <title>Draft genome sequence of Rohu Carp (Labeo rohita).</title>
        <authorList>
            <person name="Das P."/>
            <person name="Kushwaha B."/>
            <person name="Joshi C.G."/>
            <person name="Kumar D."/>
            <person name="Nagpure N.S."/>
            <person name="Sahoo L."/>
            <person name="Das S.P."/>
            <person name="Bit A."/>
            <person name="Patnaik S."/>
            <person name="Meher P.K."/>
            <person name="Jayasankar P."/>
            <person name="Koringa P.G."/>
            <person name="Patel N.V."/>
            <person name="Hinsu A.T."/>
            <person name="Kumar R."/>
            <person name="Pandey M."/>
            <person name="Agarwal S."/>
            <person name="Srivastava S."/>
            <person name="Singh M."/>
            <person name="Iquebal M.A."/>
            <person name="Jaiswal S."/>
            <person name="Angadi U.B."/>
            <person name="Kumar N."/>
            <person name="Raza M."/>
            <person name="Shah T.M."/>
            <person name="Rai A."/>
            <person name="Jena J.K."/>
        </authorList>
    </citation>
    <scope>NUCLEOTIDE SEQUENCE [LARGE SCALE GENOMIC DNA]</scope>
    <source>
        <strain evidence="1">DASCIFA01</strain>
        <tissue evidence="1">Testis</tissue>
    </source>
</reference>
<organism evidence="1 2">
    <name type="scientific">Labeo rohita</name>
    <name type="common">Indian major carp</name>
    <name type="synonym">Cyprinus rohita</name>
    <dbReference type="NCBI Taxonomy" id="84645"/>
    <lineage>
        <taxon>Eukaryota</taxon>
        <taxon>Metazoa</taxon>
        <taxon>Chordata</taxon>
        <taxon>Craniata</taxon>
        <taxon>Vertebrata</taxon>
        <taxon>Euteleostomi</taxon>
        <taxon>Actinopterygii</taxon>
        <taxon>Neopterygii</taxon>
        <taxon>Teleostei</taxon>
        <taxon>Ostariophysi</taxon>
        <taxon>Cypriniformes</taxon>
        <taxon>Cyprinidae</taxon>
        <taxon>Labeoninae</taxon>
        <taxon>Labeonini</taxon>
        <taxon>Labeo</taxon>
    </lineage>
</organism>
<dbReference type="AlphaFoldDB" id="A0A498LQV6"/>
<comment type="caution">
    <text evidence="1">The sequence shown here is derived from an EMBL/GenBank/DDBJ whole genome shotgun (WGS) entry which is preliminary data.</text>
</comment>
<protein>
    <submittedName>
        <fullName evidence="1">Uncharacterized protein</fullName>
    </submittedName>
</protein>
<proteinExistence type="predicted"/>
<accession>A0A498LQV6</accession>
<dbReference type="EMBL" id="QBIY01013278">
    <property type="protein sequence ID" value="RXN09486.1"/>
    <property type="molecule type" value="Genomic_DNA"/>
</dbReference>